<name>A0A5S9II97_UABAM</name>
<dbReference type="RefSeq" id="WP_151966551.1">
    <property type="nucleotide sequence ID" value="NZ_AP019860.1"/>
</dbReference>
<proteinExistence type="predicted"/>
<organism evidence="1 2">
    <name type="scientific">Uabimicrobium amorphum</name>
    <dbReference type="NCBI Taxonomy" id="2596890"/>
    <lineage>
        <taxon>Bacteria</taxon>
        <taxon>Pseudomonadati</taxon>
        <taxon>Planctomycetota</taxon>
        <taxon>Candidatus Uabimicrobiia</taxon>
        <taxon>Candidatus Uabimicrobiales</taxon>
        <taxon>Candidatus Uabimicrobiaceae</taxon>
        <taxon>Candidatus Uabimicrobium</taxon>
    </lineage>
</organism>
<dbReference type="Proteomes" id="UP000326354">
    <property type="component" value="Chromosome"/>
</dbReference>
<dbReference type="AlphaFoldDB" id="A0A5S9II97"/>
<keyword evidence="2" id="KW-1185">Reference proteome</keyword>
<protein>
    <submittedName>
        <fullName evidence="1">Uncharacterized protein</fullName>
    </submittedName>
</protein>
<reference evidence="1 2" key="1">
    <citation type="submission" date="2019-08" db="EMBL/GenBank/DDBJ databases">
        <title>Complete genome sequence of Candidatus Uab amorphum.</title>
        <authorList>
            <person name="Shiratori T."/>
            <person name="Suzuki S."/>
            <person name="Kakizawa Y."/>
            <person name="Ishida K."/>
        </authorList>
    </citation>
    <scope>NUCLEOTIDE SEQUENCE [LARGE SCALE GENOMIC DNA]</scope>
    <source>
        <strain evidence="1 2">SRT547</strain>
    </source>
</reference>
<evidence type="ECO:0000313" key="2">
    <source>
        <dbReference type="Proteomes" id="UP000326354"/>
    </source>
</evidence>
<dbReference type="EMBL" id="AP019860">
    <property type="protein sequence ID" value="BBM82303.1"/>
    <property type="molecule type" value="Genomic_DNA"/>
</dbReference>
<accession>A0A5S9II97</accession>
<gene>
    <name evidence="1" type="ORF">UABAM_00646</name>
</gene>
<sequence length="138" mass="16204">MVDLQNEDKLICVYLAQTASQKILTNVLVQILPCYAVKLEGNKLFFHRVQMGKLINTIKNFSDTTFEIDIEEIESFKKNTRFVVIPYNIGFPRYKLKLKNGEEHLIIFPRMQKALVGKSRYDKELRQKIIDKLFHLPS</sequence>
<dbReference type="KEGG" id="uam:UABAM_00646"/>
<evidence type="ECO:0000313" key="1">
    <source>
        <dbReference type="EMBL" id="BBM82303.1"/>
    </source>
</evidence>